<dbReference type="GO" id="GO:0042799">
    <property type="term" value="F:histone H4K20 methyltransferase activity"/>
    <property type="evidence" value="ECO:0007669"/>
    <property type="project" value="TreeGrafter"/>
</dbReference>
<dbReference type="SUPFAM" id="SSF82199">
    <property type="entry name" value="SET domain"/>
    <property type="match status" value="1"/>
</dbReference>
<dbReference type="CDD" id="cd20071">
    <property type="entry name" value="SET_SMYD"/>
    <property type="match status" value="1"/>
</dbReference>
<reference evidence="10" key="1">
    <citation type="journal article" date="2013" name="Genome Announc.">
        <title>Draft genome sequence of Pseudozyma brasiliensis sp. nov. strain GHG001, a high producer of endo-1,4-xylanase isolated from an insect pest of sugarcane.</title>
        <authorList>
            <person name="Oliveira J.V.D.C."/>
            <person name="dos Santos R.A.C."/>
            <person name="Borges T.A."/>
            <person name="Riano-Pachon D.M."/>
            <person name="Goldman G.H."/>
        </authorList>
    </citation>
    <scope>NUCLEOTIDE SEQUENCE [LARGE SCALE GENOMIC DNA]</scope>
    <source>
        <strain evidence="10">GHG001</strain>
    </source>
</reference>
<protein>
    <recommendedName>
        <fullName evidence="5">Histone-lysine N-methyltransferase SET5</fullName>
    </recommendedName>
    <alternativeName>
        <fullName evidence="4">SET domain-containing protein 5</fullName>
    </alternativeName>
</protein>
<keyword evidence="3" id="KW-0949">S-adenosyl-L-methionine</keyword>
<feature type="compositionally biased region" description="Low complexity" evidence="7">
    <location>
        <begin position="57"/>
        <end position="76"/>
    </location>
</feature>
<dbReference type="Gene3D" id="2.170.270.10">
    <property type="entry name" value="SET domain"/>
    <property type="match status" value="1"/>
</dbReference>
<proteinExistence type="predicted"/>
<keyword evidence="2" id="KW-0808">Transferase</keyword>
<keyword evidence="10" id="KW-1185">Reference proteome</keyword>
<name>V5GJ17_KALBG</name>
<evidence type="ECO:0000256" key="5">
    <source>
        <dbReference type="ARBA" id="ARBA00044528"/>
    </source>
</evidence>
<dbReference type="Pfam" id="PF00856">
    <property type="entry name" value="SET"/>
    <property type="match status" value="1"/>
</dbReference>
<evidence type="ECO:0000256" key="1">
    <source>
        <dbReference type="ARBA" id="ARBA00022603"/>
    </source>
</evidence>
<dbReference type="GO" id="GO:0032259">
    <property type="term" value="P:methylation"/>
    <property type="evidence" value="ECO:0007669"/>
    <property type="project" value="UniProtKB-KW"/>
</dbReference>
<dbReference type="Gene3D" id="1.10.220.160">
    <property type="match status" value="1"/>
</dbReference>
<dbReference type="AlphaFoldDB" id="V5GJ17"/>
<feature type="compositionally biased region" description="Polar residues" evidence="7">
    <location>
        <begin position="1"/>
        <end position="16"/>
    </location>
</feature>
<evidence type="ECO:0000256" key="3">
    <source>
        <dbReference type="ARBA" id="ARBA00022691"/>
    </source>
</evidence>
<dbReference type="RefSeq" id="XP_016290966.1">
    <property type="nucleotide sequence ID" value="XM_016438510.1"/>
</dbReference>
<dbReference type="PROSITE" id="PS50280">
    <property type="entry name" value="SET"/>
    <property type="match status" value="1"/>
</dbReference>
<dbReference type="InterPro" id="IPR001214">
    <property type="entry name" value="SET_dom"/>
</dbReference>
<feature type="region of interest" description="Disordered" evidence="7">
    <location>
        <begin position="1"/>
        <end position="24"/>
    </location>
</feature>
<evidence type="ECO:0000256" key="4">
    <source>
        <dbReference type="ARBA" id="ARBA00042380"/>
    </source>
</evidence>
<evidence type="ECO:0000313" key="10">
    <source>
        <dbReference type="Proteomes" id="UP000019377"/>
    </source>
</evidence>
<dbReference type="GeneID" id="27421203"/>
<evidence type="ECO:0000259" key="8">
    <source>
        <dbReference type="PROSITE" id="PS50280"/>
    </source>
</evidence>
<dbReference type="InterPro" id="IPR046341">
    <property type="entry name" value="SET_dom_sf"/>
</dbReference>
<dbReference type="HOGENOM" id="CLU_031650_0_0_1"/>
<dbReference type="eggNOG" id="KOG2084">
    <property type="taxonomic scope" value="Eukaryota"/>
</dbReference>
<feature type="domain" description="SET" evidence="8">
    <location>
        <begin position="101"/>
        <end position="395"/>
    </location>
</feature>
<feature type="region of interest" description="Disordered" evidence="7">
    <location>
        <begin position="57"/>
        <end position="91"/>
    </location>
</feature>
<dbReference type="PANTHER" id="PTHR46402:SF2">
    <property type="entry name" value="HISTONE-LYSINE N-TRIMETHYLTRANSFERASE SMYD5"/>
    <property type="match status" value="1"/>
</dbReference>
<accession>V5GJ17</accession>
<dbReference type="OMA" id="LMAMYQQ"/>
<gene>
    <name evidence="9" type="ORF">PSEUBRA_SCAF4g05129</name>
</gene>
<dbReference type="PANTHER" id="PTHR46402">
    <property type="entry name" value="SET AND MYND DOMAIN-CONTAINING PROTEIN 5"/>
    <property type="match status" value="1"/>
</dbReference>
<evidence type="ECO:0000256" key="7">
    <source>
        <dbReference type="SAM" id="MobiDB-lite"/>
    </source>
</evidence>
<dbReference type="OrthoDB" id="438641at2759"/>
<evidence type="ECO:0000256" key="2">
    <source>
        <dbReference type="ARBA" id="ARBA00022679"/>
    </source>
</evidence>
<dbReference type="Gene3D" id="6.10.140.2220">
    <property type="match status" value="1"/>
</dbReference>
<organism evidence="9 10">
    <name type="scientific">Kalmanozyma brasiliensis (strain GHG001)</name>
    <name type="common">Yeast</name>
    <name type="synonym">Pseudozyma brasiliensis</name>
    <dbReference type="NCBI Taxonomy" id="1365824"/>
    <lineage>
        <taxon>Eukaryota</taxon>
        <taxon>Fungi</taxon>
        <taxon>Dikarya</taxon>
        <taxon>Basidiomycota</taxon>
        <taxon>Ustilaginomycotina</taxon>
        <taxon>Ustilaginomycetes</taxon>
        <taxon>Ustilaginales</taxon>
        <taxon>Ustilaginaceae</taxon>
        <taxon>Kalmanozyma</taxon>
    </lineage>
</organism>
<dbReference type="GO" id="GO:0045814">
    <property type="term" value="P:negative regulation of gene expression, epigenetic"/>
    <property type="evidence" value="ECO:0007669"/>
    <property type="project" value="TreeGrafter"/>
</dbReference>
<sequence>MVVPSETQIVESTRSHQPIDPSDLPRLLSTLELENDWSELSLKRFTSILSKHALIPAPSASTPSASDATPSGSTPKKGGKKKKPTPGIPKSYIDPRISFPAGVNGVYFDNVKGKGLVSTRSFSPDTLVFDEAAYIATPPPEALGQVESGELCGECFLPISSAPVALAIKSCTRCKYRFCGTKCWRGAMKHHALLCVGSSEGAKELMALVREAEWQSLHCVARSLARLISTLNPRTALKQDEEEEESFEEVYSRLSSFATVSELERRTRNPGWATERTSFEPLLTRAHTALRAALDPFHPSPSSSLPKADIISSAQKGLLKDLFDYPSVLKQIGRANINMEKFGGLYSVHSFLNHSCSPNVAIKHVPQRGISASMHIAAVALRPIPAGEELLISYVDPSTTLGRRQLLLYRDYCFGPCTCDRCTTELGQLGLTYDPAKMGVKAFLDAVAKKTGETDGKEVKKADASLEEELRASLGF</sequence>
<dbReference type="SMART" id="SM00317">
    <property type="entry name" value="SET"/>
    <property type="match status" value="1"/>
</dbReference>
<dbReference type="STRING" id="1365824.V5GJ17"/>
<dbReference type="EMBL" id="KI545884">
    <property type="protein sequence ID" value="EST05977.1"/>
    <property type="molecule type" value="Genomic_DNA"/>
</dbReference>
<evidence type="ECO:0000313" key="9">
    <source>
        <dbReference type="EMBL" id="EST05977.1"/>
    </source>
</evidence>
<keyword evidence="1" id="KW-0489">Methyltransferase</keyword>
<evidence type="ECO:0000256" key="6">
    <source>
        <dbReference type="ARBA" id="ARBA00048619"/>
    </source>
</evidence>
<dbReference type="Proteomes" id="UP000019377">
    <property type="component" value="Unassembled WGS sequence"/>
</dbReference>
<comment type="catalytic activity">
    <reaction evidence="6">
        <text>L-lysyl-[histone] + S-adenosyl-L-methionine = N(6)-methyl-L-lysyl-[histone] + S-adenosyl-L-homocysteine + H(+)</text>
        <dbReference type="Rhea" id="RHEA:10024"/>
        <dbReference type="Rhea" id="RHEA-COMP:9845"/>
        <dbReference type="Rhea" id="RHEA-COMP:9846"/>
        <dbReference type="ChEBI" id="CHEBI:15378"/>
        <dbReference type="ChEBI" id="CHEBI:29969"/>
        <dbReference type="ChEBI" id="CHEBI:57856"/>
        <dbReference type="ChEBI" id="CHEBI:59789"/>
        <dbReference type="ChEBI" id="CHEBI:61929"/>
    </reaction>
    <physiologicalReaction direction="left-to-right" evidence="6">
        <dbReference type="Rhea" id="RHEA:10025"/>
    </physiologicalReaction>
</comment>